<reference evidence="2 3" key="1">
    <citation type="submission" date="2024-09" db="EMBL/GenBank/DDBJ databases">
        <title>Chromosome-scale assembly of Riccia sorocarpa.</title>
        <authorList>
            <person name="Paukszto L."/>
        </authorList>
    </citation>
    <scope>NUCLEOTIDE SEQUENCE [LARGE SCALE GENOMIC DNA]</scope>
    <source>
        <strain evidence="2">LP-2024</strain>
        <tissue evidence="2">Aerial parts of the thallus</tissue>
    </source>
</reference>
<dbReference type="AlphaFoldDB" id="A0ABD3HZK4"/>
<evidence type="ECO:0000313" key="3">
    <source>
        <dbReference type="Proteomes" id="UP001633002"/>
    </source>
</evidence>
<gene>
    <name evidence="2" type="ORF">R1sor_010310</name>
</gene>
<keyword evidence="3" id="KW-1185">Reference proteome</keyword>
<dbReference type="Proteomes" id="UP001633002">
    <property type="component" value="Unassembled WGS sequence"/>
</dbReference>
<comment type="caution">
    <text evidence="2">The sequence shown here is derived from an EMBL/GenBank/DDBJ whole genome shotgun (WGS) entry which is preliminary data.</text>
</comment>
<proteinExistence type="predicted"/>
<protein>
    <recommendedName>
        <fullName evidence="4">Protein kinase domain-containing protein</fullName>
    </recommendedName>
</protein>
<evidence type="ECO:0000256" key="1">
    <source>
        <dbReference type="SAM" id="MobiDB-lite"/>
    </source>
</evidence>
<accession>A0ABD3HZK4</accession>
<sequence>MFIRFNHLSQLTRMDRTTQCSHGGFGNCFVVGVRDPEHSKTLGAHDVVFYVAKRMLSVDRLGISGREEAVKEMLEFPISHPVVCAPFGGIIDEESPTLLFLWCGGQISHWIEREVELRWKRTANGLRREPTKDQAKEGRRLYLVGNMDPHAWVAPELTREKACPDLRGRKYITCFTESTDIYAMGYVLRNLCGDFFSDMTPSQGSTYDDEMFPKGFPTGASLPHAVHGLRLREALDRMTIVNIANRIDHRRTAAYWATFFQEQLMVDLLVCQRPQEMKPRQKKHPDGPREIGKNKL</sequence>
<evidence type="ECO:0008006" key="4">
    <source>
        <dbReference type="Google" id="ProtNLM"/>
    </source>
</evidence>
<evidence type="ECO:0000313" key="2">
    <source>
        <dbReference type="EMBL" id="KAL3696234.1"/>
    </source>
</evidence>
<dbReference type="EMBL" id="JBJQOH010000002">
    <property type="protein sequence ID" value="KAL3696234.1"/>
    <property type="molecule type" value="Genomic_DNA"/>
</dbReference>
<organism evidence="2 3">
    <name type="scientific">Riccia sorocarpa</name>
    <dbReference type="NCBI Taxonomy" id="122646"/>
    <lineage>
        <taxon>Eukaryota</taxon>
        <taxon>Viridiplantae</taxon>
        <taxon>Streptophyta</taxon>
        <taxon>Embryophyta</taxon>
        <taxon>Marchantiophyta</taxon>
        <taxon>Marchantiopsida</taxon>
        <taxon>Marchantiidae</taxon>
        <taxon>Marchantiales</taxon>
        <taxon>Ricciaceae</taxon>
        <taxon>Riccia</taxon>
    </lineage>
</organism>
<name>A0ABD3HZK4_9MARC</name>
<feature type="region of interest" description="Disordered" evidence="1">
    <location>
        <begin position="276"/>
        <end position="296"/>
    </location>
</feature>